<dbReference type="NCBIfam" id="TIGR01733">
    <property type="entry name" value="AA-adenyl-dom"/>
    <property type="match status" value="6"/>
</dbReference>
<dbReference type="GO" id="GO:0043041">
    <property type="term" value="P:amino acid activation for nonribosomal peptide biosynthetic process"/>
    <property type="evidence" value="ECO:0007669"/>
    <property type="project" value="TreeGrafter"/>
</dbReference>
<dbReference type="Gene3D" id="3.30.559.30">
    <property type="entry name" value="Nonribosomal peptide synthetase, condensation domain"/>
    <property type="match status" value="7"/>
</dbReference>
<dbReference type="FunFam" id="1.10.1200.10:FF:000005">
    <property type="entry name" value="Nonribosomal peptide synthetase 1"/>
    <property type="match status" value="4"/>
</dbReference>
<dbReference type="Gene3D" id="2.30.38.10">
    <property type="entry name" value="Luciferase, Domain 3"/>
    <property type="match status" value="6"/>
</dbReference>
<dbReference type="OrthoDB" id="5349841at2"/>
<dbReference type="InterPro" id="IPR020806">
    <property type="entry name" value="PKS_PP-bd"/>
</dbReference>
<protein>
    <submittedName>
        <fullName evidence="8">Amino acid adenylation domain-containing protein</fullName>
    </submittedName>
</protein>
<dbReference type="SUPFAM" id="SSF52777">
    <property type="entry name" value="CoA-dependent acyltransferases"/>
    <property type="match status" value="14"/>
</dbReference>
<dbReference type="Pfam" id="PF13193">
    <property type="entry name" value="AMP-binding_C"/>
    <property type="match status" value="6"/>
</dbReference>
<organism evidence="8 9">
    <name type="scientific">Myxococcus llanfairpwllgwyngyllgogerychwyrndrobwllllantysiliogogogochensis</name>
    <dbReference type="NCBI Taxonomy" id="2590453"/>
    <lineage>
        <taxon>Bacteria</taxon>
        <taxon>Pseudomonadati</taxon>
        <taxon>Myxococcota</taxon>
        <taxon>Myxococcia</taxon>
        <taxon>Myxococcales</taxon>
        <taxon>Cystobacterineae</taxon>
        <taxon>Myxococcaceae</taxon>
        <taxon>Myxococcus</taxon>
    </lineage>
</organism>
<dbReference type="InterPro" id="IPR029058">
    <property type="entry name" value="AB_hydrolase_fold"/>
</dbReference>
<dbReference type="PROSITE" id="PS00455">
    <property type="entry name" value="AMP_BINDING"/>
    <property type="match status" value="6"/>
</dbReference>
<dbReference type="InterPro" id="IPR023213">
    <property type="entry name" value="CAT-like_dom_sf"/>
</dbReference>
<dbReference type="GO" id="GO:0031177">
    <property type="term" value="F:phosphopantetheine binding"/>
    <property type="evidence" value="ECO:0007669"/>
    <property type="project" value="InterPro"/>
</dbReference>
<dbReference type="InterPro" id="IPR001242">
    <property type="entry name" value="Condensation_dom"/>
</dbReference>
<dbReference type="InterPro" id="IPR009081">
    <property type="entry name" value="PP-bd_ACP"/>
</dbReference>
<feature type="domain" description="Carrier" evidence="7">
    <location>
        <begin position="2337"/>
        <end position="2412"/>
    </location>
</feature>
<sequence>MSTRNDSPTSVGPVIPSEASPSASPLVPLRAGNDAASPLFLVHPMDGRLDCYAELVRHAPASQPVVGIQARGLDDGRAPLESLEAMAVFYVEALRAERSEGPYHLAGWALGAVIAWEMARLLQRDGHVARLTLIEPPPASPDRSISAQALAAHAALFARELALQAGLPPLELPAALTTGKDPEPLLVHLHAEGTRQGLLPAATTLEFLRARFKLFSAHVRAARRYVPEAFAASARIVRSAEVVDAADVEKDKGWAVLAEEGAQVDDTPGDGHSLLREPHVKALAARLFESGQSLTGPIPTGHGDGAPLSYAQQRLWFLDQLQPGSPAYNMFYGLRFTGPLEHSLLERAFTELARRHQTLRTRLRSLQDGPVQAVSPPAPFTISVDDLRALPPEARDAEAQRLADAEARTPFDLATGPLLRARLLTLDEHEHVLLIVNHHVISDGWSIGVLSQEVPALYLAFALGRPSPLPELPVQYADFAVWQRGWLTGDVLESQLAYWRTQLADAPHALELPTDRPRPPIQSLRGDMLRVDLPAALAPAVHALCHQEGVTPFMVLLATYQTLLARYSGQDDIIVGSPIANRMRADLEGLIGFFANTLALRARFTPGMTFRELLAQVRETTLGAYAHQDVPFEKLVDELRPERDQSRTPLFQVMLALHNTPKTQGQEDPDAPLKVRPLDAISGTAKFDLSLLASDDGNVFNAVFEYNTDLFDTATVQRMADQFVRLLRAAVEDPLQPVWRLPMMEEPERRQVLVSWNDTSREPFAPTTLHAPVEAQALRTPDAIAVTDGTNSLTYAALDARANQLAHHLLARGVTPGSIVGICLDKSLDMAVAVLATLKVGASYVALDPSYPAERLAFMLADTRAPVVLTHSRLTPSLPADGGARVLLLDVDAAIVAGQSRRAPGLDVSAESPAYIIYTSGSTGVPKGIVMPHRALSALFTWQLKRAPQPRATTLQFASLNFDVSVQEMFCTWWAGGTLVLPTGGLRQDIPALLDFMQQQRVERLFLPFVALQAIADAVSHGATLPSALREVVTAGEQLQVSDTVAAFFAKLPGSVLENQYGPSEAHVVSAFRLQGTPTSWPRLPSIGGPVGHTRLYVLDALGHPVPIGVSGELYIGGTHLAHGYLSQPEVTAKAFVPDPFSTVPGARLHRTGDAARWRADGTLDFLGRLDSQVKLRGFRVELGEVESVLRSAPGLSDAAVIVREDVPGDRRLVGYVVVSPDAMLDTEALRAFVLQRLPEYMLPSAFVALPALPLTPSGKLARKRLPAPDAESLRGGAAFAAPRTPLEEKLAALFADVLHVPRVSVTDNFFALGGHSLLATQVVSRVRSAFGVELPLRTVFGAPTVVALAASIDTTLMTSRNRQPPALVPVPRTGPLPLSFAQQRLWFLDQLQPGGATYNMPSFVRLDGALHLSALQRAFAELVRRHEALRTTFLQQNDEPFQIVAPHAELPVTVVKVQGQTPDAVRQEVERLLREEYLRPFNLSTGPLVRALLLETSPTEHFLALNMHHIVSDGWSMGVLTQEVATLYGAFAMGAPSPLPPLSLQYADYAVWQRDWLQGEVLEQQLAWWRGRLMGVATLDLPLDKPRPPVQTFTGAQVLVTLRPEVSKRLKTLCQREGITPFMALLAAWQLLLSRHTGQDDIAVGSPIAGRQRAELEGLIGFFVNTLVFRARIDTNATFLQLLRQVKETALGAYAHQDVPFERLVEEFQIRRDLSRSPLFQVLFALQNTPASALQKQELSLSPVEVEATVIKFELELHFVDGPDGLFGALTYNTDLFERASIERMTRHFELLVEAVVARPDAPLATHSMLTVEERRDVLTNWASAPALVSPDSTLPAVFADVVARAPDSVALLFGDTSLTYRQLDERSNQLAWHLRSLGVRTDSRVAIAVDRSAELIIALVAILKAGAAYVPLDTKYPRERLASMMEDARPEVLVSTRAFLDKLPTDGLACVLLDEVSLAHSPTRALPPSALPASLAYIDFTSGSTGKPKGVGCTHSGVIHILVGVDYTRFGPEQTHLLLAPISFDATTFEIWGALLHGARLVVLPPQAPSLEELFQTVARHGVTTLWATSGLFSQLVESRLPAPPSLQRVLTGGDIVSPLHVRRALQDWGVSVTNCYGPTETTVFATTFLAARPEDVGATVPIGRPTNGTRLLVLDSSLQPVPIGITGELFIGGDGLARGYVGQPSLTAERFIPDPFSSVPGARLYRSGDLVRWSHDGTLAFIGRADAQVKVRGFRIELPEVEAAMLAHPSIRDAIAIAREDVPGDKRLVGYFVGDDLDAVSLRAFLKSRLPEYMVPSSLLRLDALPLTANAKIDRKALPPPEAVLSAPSSTYVAPRTPTEELLASIWAQVLRVPQVGIEDDFFALGGHSLLATQLVSRIRNTFKVELALRELFEAPTIEALARRLDAATLTGKGTVRPPLVLVPRTGELPLSFAQQRLWLIDQLEPGSSTYNIPLALLLQGPLEVDALQGAFTSLVERHESLRTTFVTRDGEPRQHIHAPRPMLVTVRELESLSEDTKLVEARRLVSEEASRPFDLEHGPIFRVLLLRLDAQRHVLVGTVHHIASDGWSTGILLRELAELYSAHATRQSPRLEALPVQYADFAAWQRSWLRDDALEQQLSYWRQQLSGAPPFLELSTDRPRPPVQSNRGASFPVRLPPSVNERLLAFCQREGVTPFMALLAVWQLLLSRYSGQDDLSVGSPIAGRTRAETEGLIGFFVNTLVLRTQLQPGLRFRELLAQVKRTTLGAYEHQDVPFEKLVEELNPHRTLSHSPLFQVMLVLQNAPTTSMEVPGSTAETSPLRLEAFDSGAPGAKFDLTLTLGEGLEGALGYRTDLFDESTIARMVAHFGTLLDAVVTTPELRLSELPMLPAEERRQVLVEWNDTRRELPWTGAFHERFEAQAALTPDALAVLDDSASLSFSQLNQRSNQLAHLLRARGVGPEVRVALCLERSVDSLVALLAILKAGAAYVPLDSAYPRERLAFMLQDSGAPFVLTQSHLLPRLDSASCSALCLDDAALRASLAALPDSNPPRVSLPSHLAYVIYTSGSTGRPKGVMVHHSSVVNLLSALSSAVYSDVQRPLRISLNAPLSFDASVKQLVFLAQGHCLCFVPQAAREDVPLLLSWIQKHQLDVFDCAPSHLRLLLDEGLASSQRPLRLLIGGEAIDDALWATLSSSPSLSAFNVYGPTEATVDTTALSIRSSARPALGGPLSNVATFILDASLQPAPIGVPGELFIGGDGLARGYHLRPDLTAERFVPNPFSSVPGARLYRTGDKARWLAHGHLEYLGRIDFQVKLRGFRIELGEVEAALEALASVHHAAALVREDVPGLKRLVAYVTPASVDTSSLRAELLLSLPEYMVPSAFVALDALPINTHGKLDRKALPAPDSSPTDSFLAPRNPTETRLAAIWAEVLHLDSVSVSDDFFALGGHSLLATQVVSRVRKAFDVELPLRALFEAPTVAALAARVDAVGHGDLSLQLPPLVAVPRTGPLPLSFAQQRLWFLDRLQPGSPFYNIPSAIQLHGGLNLAALERAIQELVQRHEALRTSFHVQEDGEAVQHIHPRVELSVPVTDLEAVPEASRETEARRLAQLEAQKPFELSQAPLLRASVLRLSEQRHILLVTVHHIVSDGWSNGILTREVGALYAAFAQGLPSPLAPLELQYADYAAWQRGWLRDEALSKQVSWWRGQLAGAPHALELPTDRPRPPVQTANGGTLPIELGSQLTAELRALCLREGVTPFMALLSAFQVLLARYSGQDDIVVGSPIANRQRSEIEGIVGFFVNTLALRARLTGEMTFRELLAQVKEMTLGAYTHQDVPFEKLVDELKPERDLSRSPLFQVMFALQNTGRSAGPEDGEEKSPLEPMQVDSGTAKFDLSLLCGDFGDDIGGLLEFNTDLFDRSTAERMGAHLVRLLKSAVNNPGQSLWRLPLLDEQERHQSLVSWNDTSRESHAVTTLHGPFEAQALRTPDAIALSDGSRSLTYAALDARANQLAHHLASRGVTPGGAVGICLDKSLDMAVAVLATLKAGASYLPLDPNYPAERLAFMLEDSAAPVVLSHSALRAVLPSSRARLVLLDEQAESLAALPEHAPDVSVSTESPAYIIYTSGSTGRPKGVALPHRALSHLLTWQLRQSEKPSATTLQFASLSFDVSCQELFSTWWAGGTLVLPTGGLRQDIPALLDFMHQHRVERLFLPFVALQAIADAVSHGATLPTALREVVTAGEQLQVTPALIALFEKLPGCILENQYGPSETHVVSAHRLQGAPSSWPRLPSIGGPLPHTQLFVLDALGQPTPIGVPGELFIGGAHLALGYAGRPELTAEKFVPHPFSTTPGARVYRTGDSARWKADGTVEFLGRLDGQVKLRGFRVELGEVEAALRAIPGIRDAAATVREDAPGLKRLVGYFVPVSASGPPSAENLRTLLLQHLPEYMVPTAFVSLETLPLTPSGKLARRMLPAPDLGAQEREAPFIAPRTPQEEKLAKVFSGVLHLPRVSVTDNFFALGGHSLLATQVISRIRSAFAVELPLRALFEAPTVAALAARIEDEGLGETQALAPPIVPVSREGLVPLSFAQLRLWFIDQFQPGGAAYHMPSFVRLEGPLDTAALQRSFDELVRRHEALRTTFFQQDDQPYQRIAHHGELPLVRVDLRSLEPSTAREEVKRLLLEELARPFNLSTGPLIRAQLLELSPTEHVLALNMHHIVSDGWSMGVLVQEVAALYDAFAHGRPSPLSPLAIQYADYAVWQRDWFQGAVLERQLSFWRNQLSGVVPLELATDKPRPPVMTSRGGNVGVFLPASTAEKLKALCQQEGATPFMALLAAWQLLLSRYSGQDDLTVGSPIAGRQRAELEGLIGFFVNTLVFRARIDGQASFQHLLRQVKETALGAYAHQDVPFERLVEVLQPARDLSRSPLFQVLFSLQNTPASAIQKQALTISPVDVDGVTSKFELNLNLVELPEGYAGSLGYNSDLFEHATVERLALHYTTLVEALVSRPQIPVASCSLLTEQEQRQVLLDWNETGTDVATEPFVHRLVEQQARLTPEALAVLSDDEALSFTQLNQRADQLARVLCSRGVRPGDFVALLTHRTPQLPVALLAILKAGAAYLPLSPDYPRERLAFMLRDSGARLVLSQEALVSLLPDGLDILCLDSASHAEELARTPSEPLLSKPEPDAPAYVIYTSGSTGQPKGVLIPHRALANHMAWFLQVFPLTARDRVLLKTPLAFDASVWECWAPLLAGAPLVLAPTDAHRDAALLLDCVVRQGITVLQLVPSLLRFVLDEPSLARATSLRWLFCGGEALSASLASLARERLPQARLVNLYGPTEVTIDSTYTVVDAVTSGVSIPIGRPVANTRAYVLDDTLRPVPPGVPGELYLGGAQVALGYLGRPALTAERFTPDPFASTPGARLYRTGDKVRWLAEGRLEYLGRTDFQVKLRGLRIELGEIEAALRAQPGVRDSIVLVREDVPGQHRLVAYLVSAPLDTDTLLASLRERLPEYMLPTVFMRLDALPLTPNGKVDRQALPVPEQGTEDSLFVAPRSAIEETLSAIWAEVLQLDKVSVTANFFSLGGHSLLATQVVSRVRRTLDVELPLRALFETPTIAALATRLGEDGGASPRARAPAIVPVPRTGELPLSFAQQRLWLIDQLEPGSSTYNIPLALLLQGPLEVDALQGAFTSLVERHESLRTTFVTRDGEPRQHIHAPKPMLVTVRELESLPEDTKLVEARRLVSEEASRPFDLEHGPIFRVLLLRLDAQRHVLVGTVHHIASDGWSTGILLRELAELYSAHATRQPPRLEALPVQYADFAAWQRSWLRDDALEQQLSYWRQQLSGAPPFLELSTDRPRPPVQSNRGASFPVRLPPSVNERLLAFCQREGVTPFMALLAVWQLLLSRYSGQDDLSVGSPIAGRTRAETEGLIGFFVNTLVLRTQLQPGLRFRELLAQVKRTTLGAYEHQDVPFEKLVEELNPHRTLSHSPLFQVMLALQNAPTTSMEVPGSTAETSPLRLEAFDSGAQSAKFDLTLTLGEGLEGALGYRTDLFDESTIARMVAHFGTLLDAAITTPDTLVGELPMLPAEERRQVLVEWNNTRRELPWTGAFHERFEAQAALTPDALAVLDDSASLSFLQLNQRSNQLAHLLRSRGVGPEVRVALCLERSVDSLVALLAVLKAGAAYVPLDPAYPRERLVFMLLDSGAPFVLTQSHLLPRLDSASCSDLCLDDTTLRASLAALPTSNPPRVSLPSHLAYVIYTSGSTGKPKGVMVHHSSVVNLLAALSSAVYSDVQRPLRVSLNAPLSFDASVQQLVFLSQGHCLCFVPQAAREDVPLLLSWIQKHQLDVLDCAPSHLRLLLDEGLAESGRPLRLLIGGEAIDDSLWTALSSAPSLSAFNVYGPTEATVDTTALSIRASARPALGGPLSNVSTFILDASLQPAPIGVPGELFIGGDGLARGYHLRPDLTAERFVPNPFSSVPGARIYRTGDKARWLAHGHLEYLGRIDFQVKLRGFRIELGEVEAALEALASVHHAAALVREDVPGLKRLVAYVTPASVDTSSLRAELLLSLPEYMVPSAFVALDALPINTHGKLDRKALPAPDSSPTDSFLAPRNPTETRLAAIWAEVLHLDSVSVSDDFFALGGHSLLATQVVSRVRKAFDVELPLRALFEAPTVAALAARVDAVGHGDMSLQLPPLVAVPRTGPLPLSFAQQRLWFLDRLQPGSPFYNIPSAIQLHGGLNLAALERAIQELVQRHEALRTSFHVQEDGEAVQHILPRVELAVPVTDLEALPEASRETEARRLAQLEAQKPFELSQAPLLRASVLRLSEQRHILLVTVHHIVSDGWSNGILTREVGALYAAFAQGLPSPLAPLELQYADYAAWQRGWLRDEALSKQVSWWRGQLAGAPHALELPTDRPRPPVQTANGGTLPIELGSQLTAELRALCLREGVTPFMALLSAFQVLLARYSGQDDIVVGSPIANRQRSEIEGIVGFFVNTLALRARLTGEMTFRELLAQVKETTLGAYTHQDVPFEKLVDELKPERDLSRSPLFQVMFALQNTGRSAGPEDGEEKSPLEPMQVDSGTAKFDLSLLCGDFGDDIGGLLEFNTDLFDRSTAERMGAHLVRLLKSAVNNPGQSLWRLPLLDEQERHQSLVSWNDTSRESHAVTTLHGPFEAQALRTPDAIAISDGSRSLTYAALDARANQLAHHLASRGVTPGGAVGICLDKSLDMAVAVLATLKAGAFYVALDPNYPPERLAF</sequence>
<feature type="domain" description="Carrier" evidence="7">
    <location>
        <begin position="3397"/>
        <end position="3472"/>
    </location>
</feature>
<dbReference type="SUPFAM" id="SSF56801">
    <property type="entry name" value="Acetyl-CoA synthetase-like"/>
    <property type="match status" value="7"/>
</dbReference>
<dbReference type="CDD" id="cd17651">
    <property type="entry name" value="A_NRPS_VisG_like"/>
    <property type="match status" value="2"/>
</dbReference>
<evidence type="ECO:0000256" key="5">
    <source>
        <dbReference type="ARBA" id="ARBA00022598"/>
    </source>
</evidence>
<dbReference type="InterPro" id="IPR036736">
    <property type="entry name" value="ACP-like_sf"/>
</dbReference>
<name>A0A540WSM3_9BACT</name>
<gene>
    <name evidence="8" type="ORF">FJV41_31370</name>
</gene>
<dbReference type="Gene3D" id="3.30.559.10">
    <property type="entry name" value="Chloramphenicol acetyltransferase-like domain"/>
    <property type="match status" value="7"/>
</dbReference>
<dbReference type="CDD" id="cd12117">
    <property type="entry name" value="A_NRPS_Srf_like"/>
    <property type="match status" value="1"/>
</dbReference>
<dbReference type="Gene3D" id="1.10.1200.10">
    <property type="entry name" value="ACP-like"/>
    <property type="match status" value="6"/>
</dbReference>
<dbReference type="FunFam" id="3.40.50.980:FF:000001">
    <property type="entry name" value="Non-ribosomal peptide synthetase"/>
    <property type="match status" value="5"/>
</dbReference>
<dbReference type="InterPro" id="IPR045851">
    <property type="entry name" value="AMP-bd_C_sf"/>
</dbReference>
<feature type="region of interest" description="Disordered" evidence="6">
    <location>
        <begin position="2635"/>
        <end position="2655"/>
    </location>
</feature>
<dbReference type="Pfam" id="PF00501">
    <property type="entry name" value="AMP-binding"/>
    <property type="match status" value="7"/>
</dbReference>
<evidence type="ECO:0000259" key="7">
    <source>
        <dbReference type="PROSITE" id="PS50075"/>
    </source>
</evidence>
<dbReference type="FunFam" id="3.30.559.10:FF:000012">
    <property type="entry name" value="Non-ribosomal peptide synthetase"/>
    <property type="match status" value="7"/>
</dbReference>
<feature type="domain" description="Carrier" evidence="7">
    <location>
        <begin position="5528"/>
        <end position="5603"/>
    </location>
</feature>
<dbReference type="RefSeq" id="WP_141646272.1">
    <property type="nucleotide sequence ID" value="NZ_VIFM01000160.1"/>
</dbReference>
<feature type="compositionally biased region" description="Polar residues" evidence="6">
    <location>
        <begin position="1"/>
        <end position="10"/>
    </location>
</feature>
<dbReference type="SUPFAM" id="SSF47336">
    <property type="entry name" value="ACP-like"/>
    <property type="match status" value="6"/>
</dbReference>
<comment type="similarity">
    <text evidence="2">Belongs to the ATP-dependent AMP-binding enzyme family.</text>
</comment>
<dbReference type="NCBIfam" id="NF004282">
    <property type="entry name" value="PRK05691.1"/>
    <property type="match status" value="7"/>
</dbReference>
<evidence type="ECO:0000256" key="1">
    <source>
        <dbReference type="ARBA" id="ARBA00001957"/>
    </source>
</evidence>
<dbReference type="FunFam" id="3.40.50.980:FF:000002">
    <property type="entry name" value="Enterobactin synthetase component F"/>
    <property type="match status" value="1"/>
</dbReference>
<proteinExistence type="inferred from homology"/>
<dbReference type="GO" id="GO:0072330">
    <property type="term" value="P:monocarboxylic acid biosynthetic process"/>
    <property type="evidence" value="ECO:0007669"/>
    <property type="project" value="UniProtKB-ARBA"/>
</dbReference>
<dbReference type="Proteomes" id="UP000315369">
    <property type="component" value="Unassembled WGS sequence"/>
</dbReference>
<dbReference type="FunFam" id="1.10.1200.10:FF:000016">
    <property type="entry name" value="Non-ribosomal peptide synthase"/>
    <property type="match status" value="2"/>
</dbReference>
<dbReference type="EMBL" id="VIFM01000160">
    <property type="protein sequence ID" value="TQF11993.1"/>
    <property type="molecule type" value="Genomic_DNA"/>
</dbReference>
<evidence type="ECO:0000256" key="6">
    <source>
        <dbReference type="SAM" id="MobiDB-lite"/>
    </source>
</evidence>
<feature type="non-terminal residue" evidence="8">
    <location>
        <position position="7236"/>
    </location>
</feature>
<dbReference type="GO" id="GO:0005829">
    <property type="term" value="C:cytosol"/>
    <property type="evidence" value="ECO:0007669"/>
    <property type="project" value="TreeGrafter"/>
</dbReference>
<dbReference type="InterPro" id="IPR000873">
    <property type="entry name" value="AMP-dep_synth/lig_dom"/>
</dbReference>
<dbReference type="InterPro" id="IPR042099">
    <property type="entry name" value="ANL_N_sf"/>
</dbReference>
<dbReference type="PROSITE" id="PS50075">
    <property type="entry name" value="CARRIER"/>
    <property type="match status" value="6"/>
</dbReference>
<dbReference type="InterPro" id="IPR006162">
    <property type="entry name" value="Ppantetheine_attach_site"/>
</dbReference>
<reference evidence="8 9" key="1">
    <citation type="submission" date="2019-06" db="EMBL/GenBank/DDBJ databases">
        <authorList>
            <person name="Livingstone P."/>
            <person name="Whitworth D."/>
        </authorList>
    </citation>
    <scope>NUCLEOTIDE SEQUENCE [LARGE SCALE GENOMIC DNA]</scope>
    <source>
        <strain evidence="8 9">AM401</strain>
    </source>
</reference>
<evidence type="ECO:0000256" key="3">
    <source>
        <dbReference type="ARBA" id="ARBA00022450"/>
    </source>
</evidence>
<dbReference type="CDD" id="cd05930">
    <property type="entry name" value="A_NRPS"/>
    <property type="match status" value="3"/>
</dbReference>
<dbReference type="Gene3D" id="3.40.50.1820">
    <property type="entry name" value="alpha/beta hydrolase"/>
    <property type="match status" value="1"/>
</dbReference>
<keyword evidence="9" id="KW-1185">Reference proteome</keyword>
<dbReference type="GO" id="GO:0016874">
    <property type="term" value="F:ligase activity"/>
    <property type="evidence" value="ECO:0007669"/>
    <property type="project" value="UniProtKB-KW"/>
</dbReference>
<dbReference type="Gene3D" id="3.40.50.12780">
    <property type="entry name" value="N-terminal domain of ligase-like"/>
    <property type="match status" value="1"/>
</dbReference>
<dbReference type="Pfam" id="PF00668">
    <property type="entry name" value="Condensation"/>
    <property type="match status" value="7"/>
</dbReference>
<keyword evidence="3" id="KW-0596">Phosphopantetheine</keyword>
<dbReference type="InterPro" id="IPR020845">
    <property type="entry name" value="AMP-binding_CS"/>
</dbReference>
<evidence type="ECO:0000256" key="4">
    <source>
        <dbReference type="ARBA" id="ARBA00022553"/>
    </source>
</evidence>
<feature type="region of interest" description="Disordered" evidence="6">
    <location>
        <begin position="1"/>
        <end position="28"/>
    </location>
</feature>
<dbReference type="FunFam" id="3.30.300.30:FF:000010">
    <property type="entry name" value="Enterobactin synthetase component F"/>
    <property type="match status" value="6"/>
</dbReference>
<feature type="domain" description="Carrier" evidence="7">
    <location>
        <begin position="6588"/>
        <end position="6663"/>
    </location>
</feature>
<accession>A0A540WSM3</accession>
<feature type="domain" description="Carrier" evidence="7">
    <location>
        <begin position="4469"/>
        <end position="4544"/>
    </location>
</feature>
<dbReference type="CDD" id="cd19531">
    <property type="entry name" value="LCL_NRPS-like"/>
    <property type="match status" value="7"/>
</dbReference>
<dbReference type="SMART" id="SM00823">
    <property type="entry name" value="PKS_PP"/>
    <property type="match status" value="6"/>
</dbReference>
<dbReference type="InterPro" id="IPR025110">
    <property type="entry name" value="AMP-bd_C"/>
</dbReference>
<dbReference type="Pfam" id="PF00550">
    <property type="entry name" value="PP-binding"/>
    <property type="match status" value="6"/>
</dbReference>
<dbReference type="FunFam" id="3.30.559.30:FF:000001">
    <property type="entry name" value="Non-ribosomal peptide synthetase"/>
    <property type="match status" value="4"/>
</dbReference>
<dbReference type="InterPro" id="IPR001031">
    <property type="entry name" value="Thioesterase"/>
</dbReference>
<dbReference type="InterPro" id="IPR010071">
    <property type="entry name" value="AA_adenyl_dom"/>
</dbReference>
<dbReference type="SUPFAM" id="SSF53474">
    <property type="entry name" value="alpha/beta-Hydrolases"/>
    <property type="match status" value="1"/>
</dbReference>
<dbReference type="PANTHER" id="PTHR45527">
    <property type="entry name" value="NONRIBOSOMAL PEPTIDE SYNTHETASE"/>
    <property type="match status" value="1"/>
</dbReference>
<dbReference type="PANTHER" id="PTHR45527:SF1">
    <property type="entry name" value="FATTY ACID SYNTHASE"/>
    <property type="match status" value="1"/>
</dbReference>
<evidence type="ECO:0000313" key="8">
    <source>
        <dbReference type="EMBL" id="TQF11993.1"/>
    </source>
</evidence>
<dbReference type="FunFam" id="3.40.50.12780:FF:000012">
    <property type="entry name" value="Non-ribosomal peptide synthetase"/>
    <property type="match status" value="4"/>
</dbReference>
<dbReference type="Pfam" id="PF00975">
    <property type="entry name" value="Thioesterase"/>
    <property type="match status" value="1"/>
</dbReference>
<dbReference type="FunFam" id="2.30.38.10:FF:000001">
    <property type="entry name" value="Non-ribosomal peptide synthetase PvdI"/>
    <property type="match status" value="4"/>
</dbReference>
<evidence type="ECO:0000256" key="2">
    <source>
        <dbReference type="ARBA" id="ARBA00006432"/>
    </source>
</evidence>
<dbReference type="GO" id="GO:0044550">
    <property type="term" value="P:secondary metabolite biosynthetic process"/>
    <property type="evidence" value="ECO:0007669"/>
    <property type="project" value="UniProtKB-ARBA"/>
</dbReference>
<dbReference type="Gene3D" id="3.30.300.30">
    <property type="match status" value="6"/>
</dbReference>
<dbReference type="PROSITE" id="PS00012">
    <property type="entry name" value="PHOSPHOPANTETHEINE"/>
    <property type="match status" value="6"/>
</dbReference>
<evidence type="ECO:0000313" key="9">
    <source>
        <dbReference type="Proteomes" id="UP000315369"/>
    </source>
</evidence>
<comment type="cofactor">
    <cofactor evidence="1">
        <name>pantetheine 4'-phosphate</name>
        <dbReference type="ChEBI" id="CHEBI:47942"/>
    </cofactor>
</comment>
<feature type="region of interest" description="Disordered" evidence="6">
    <location>
        <begin position="5826"/>
        <end position="5846"/>
    </location>
</feature>
<dbReference type="Gene3D" id="3.40.50.980">
    <property type="match status" value="12"/>
</dbReference>
<keyword evidence="4" id="KW-0597">Phosphoprotein</keyword>
<feature type="domain" description="Carrier" evidence="7">
    <location>
        <begin position="1282"/>
        <end position="1357"/>
    </location>
</feature>
<dbReference type="NCBIfam" id="NF003417">
    <property type="entry name" value="PRK04813.1"/>
    <property type="match status" value="7"/>
</dbReference>
<keyword evidence="5" id="KW-0436">Ligase</keyword>
<comment type="caution">
    <text evidence="8">The sequence shown here is derived from an EMBL/GenBank/DDBJ whole genome shotgun (WGS) entry which is preliminary data.</text>
</comment>